<reference evidence="2" key="2">
    <citation type="submission" date="2015-06" db="UniProtKB">
        <authorList>
            <consortium name="EnsemblMetazoa"/>
        </authorList>
    </citation>
    <scope>IDENTIFICATION</scope>
</reference>
<evidence type="ECO:0000313" key="2">
    <source>
        <dbReference type="EnsemblMetazoa" id="MESCA005058-PA"/>
    </source>
</evidence>
<dbReference type="EMBL" id="CAQQ02115506">
    <property type="status" value="NOT_ANNOTATED_CDS"/>
    <property type="molecule type" value="Genomic_DNA"/>
</dbReference>
<name>T1GNB2_MEGSC</name>
<proteinExistence type="predicted"/>
<keyword evidence="3" id="KW-1185">Reference proteome</keyword>
<dbReference type="Proteomes" id="UP000015102">
    <property type="component" value="Unassembled WGS sequence"/>
</dbReference>
<keyword evidence="1" id="KW-0812">Transmembrane</keyword>
<accession>T1GNB2</accession>
<dbReference type="EnsemblMetazoa" id="MESCA005058-RA">
    <property type="protein sequence ID" value="MESCA005058-PA"/>
    <property type="gene ID" value="MESCA005058"/>
</dbReference>
<evidence type="ECO:0000256" key="1">
    <source>
        <dbReference type="SAM" id="Phobius"/>
    </source>
</evidence>
<organism evidence="2 3">
    <name type="scientific">Megaselia scalaris</name>
    <name type="common">Humpbacked fly</name>
    <name type="synonym">Phora scalaris</name>
    <dbReference type="NCBI Taxonomy" id="36166"/>
    <lineage>
        <taxon>Eukaryota</taxon>
        <taxon>Metazoa</taxon>
        <taxon>Ecdysozoa</taxon>
        <taxon>Arthropoda</taxon>
        <taxon>Hexapoda</taxon>
        <taxon>Insecta</taxon>
        <taxon>Pterygota</taxon>
        <taxon>Neoptera</taxon>
        <taxon>Endopterygota</taxon>
        <taxon>Diptera</taxon>
        <taxon>Brachycera</taxon>
        <taxon>Muscomorpha</taxon>
        <taxon>Platypezoidea</taxon>
        <taxon>Phoridae</taxon>
        <taxon>Megaseliini</taxon>
        <taxon>Megaselia</taxon>
    </lineage>
</organism>
<protein>
    <submittedName>
        <fullName evidence="2">Uncharacterized protein</fullName>
    </submittedName>
</protein>
<evidence type="ECO:0000313" key="3">
    <source>
        <dbReference type="Proteomes" id="UP000015102"/>
    </source>
</evidence>
<reference evidence="3" key="1">
    <citation type="submission" date="2013-02" db="EMBL/GenBank/DDBJ databases">
        <authorList>
            <person name="Hughes D."/>
        </authorList>
    </citation>
    <scope>NUCLEOTIDE SEQUENCE</scope>
    <source>
        <strain>Durham</strain>
        <strain evidence="3">NC isolate 2 -- Noor lab</strain>
    </source>
</reference>
<dbReference type="HOGENOM" id="CLU_2457358_0_0_1"/>
<keyword evidence="1" id="KW-1133">Transmembrane helix</keyword>
<feature type="transmembrane region" description="Helical" evidence="1">
    <location>
        <begin position="20"/>
        <end position="40"/>
    </location>
</feature>
<sequence>MFGADLYLPVQPQNKSDGAVGIDLVMLLFALVAAASAGIIKSGWNSGWSSPSYISSGWNSGWSPSYRSYGGWNSGWSSPSYYRVGVVQK</sequence>
<dbReference type="AlphaFoldDB" id="T1GNB2"/>
<keyword evidence="1" id="KW-0472">Membrane</keyword>